<dbReference type="RefSeq" id="WP_062138092.1">
    <property type="nucleotide sequence ID" value="NZ_LRBG01000039.1"/>
</dbReference>
<proteinExistence type="predicted"/>
<accession>A0A149PC97</accession>
<name>A0A149PC97_9BURK</name>
<evidence type="ECO:0000259" key="2">
    <source>
        <dbReference type="Pfam" id="PF12883"/>
    </source>
</evidence>
<keyword evidence="1" id="KW-0732">Signal</keyword>
<dbReference type="Proteomes" id="UP000075613">
    <property type="component" value="Unassembled WGS sequence"/>
</dbReference>
<reference evidence="3 4" key="1">
    <citation type="journal article" date="2015" name="Int. J. Syst. Evol. Microbiol.">
        <title>Burkholderia monticola sp. nov., isolated from mountain soil.</title>
        <authorList>
            <person name="Baek I."/>
            <person name="Seo B."/>
            <person name="Lee I."/>
            <person name="Yi H."/>
            <person name="Chun J."/>
        </authorList>
    </citation>
    <scope>NUCLEOTIDE SEQUENCE [LARGE SCALE GENOMIC DNA]</scope>
    <source>
        <strain evidence="3 4">JC2948</strain>
    </source>
</reference>
<feature type="signal peptide" evidence="1">
    <location>
        <begin position="1"/>
        <end position="22"/>
    </location>
</feature>
<comment type="caution">
    <text evidence="3">The sequence shown here is derived from an EMBL/GenBank/DDBJ whole genome shotgun (WGS) entry which is preliminary data.</text>
</comment>
<dbReference type="EMBL" id="LRBG01000039">
    <property type="protein sequence ID" value="KXU82633.1"/>
    <property type="molecule type" value="Genomic_DNA"/>
</dbReference>
<dbReference type="Gene3D" id="3.10.450.50">
    <property type="match status" value="1"/>
</dbReference>
<dbReference type="STRING" id="1399968.CI15_34555"/>
<dbReference type="InterPro" id="IPR024289">
    <property type="entry name" value="DUF3828"/>
</dbReference>
<dbReference type="AlphaFoldDB" id="A0A149PC97"/>
<feature type="chain" id="PRO_5007551013" description="DUF3828 domain-containing protein" evidence="1">
    <location>
        <begin position="23"/>
        <end position="150"/>
    </location>
</feature>
<evidence type="ECO:0000313" key="3">
    <source>
        <dbReference type="EMBL" id="KXU82633.1"/>
    </source>
</evidence>
<sequence length="150" mass="17117">MKKYFAVLAMFSIFAFNLAAMAAAPLSTPESVTRAFYTWFIKHLADDDVYPLMDKSISRYVAPSTVDVLRSDYKANRFAEGAEYFTNVQDFDEKDWTDHMLVRPAMMLDDVALVAVTFGLASTRKTNVVFLRKINGVWKITKVVDTSDYR</sequence>
<keyword evidence="4" id="KW-1185">Reference proteome</keyword>
<dbReference type="OrthoDB" id="8929115at2"/>
<evidence type="ECO:0000256" key="1">
    <source>
        <dbReference type="SAM" id="SignalP"/>
    </source>
</evidence>
<feature type="domain" description="DUF3828" evidence="2">
    <location>
        <begin position="29"/>
        <end position="146"/>
    </location>
</feature>
<organism evidence="3 4">
    <name type="scientific">Paraburkholderia monticola</name>
    <dbReference type="NCBI Taxonomy" id="1399968"/>
    <lineage>
        <taxon>Bacteria</taxon>
        <taxon>Pseudomonadati</taxon>
        <taxon>Pseudomonadota</taxon>
        <taxon>Betaproteobacteria</taxon>
        <taxon>Burkholderiales</taxon>
        <taxon>Burkholderiaceae</taxon>
        <taxon>Paraburkholderia</taxon>
    </lineage>
</organism>
<protein>
    <recommendedName>
        <fullName evidence="2">DUF3828 domain-containing protein</fullName>
    </recommendedName>
</protein>
<gene>
    <name evidence="3" type="ORF">CI15_34555</name>
</gene>
<evidence type="ECO:0000313" key="4">
    <source>
        <dbReference type="Proteomes" id="UP000075613"/>
    </source>
</evidence>
<dbReference type="Pfam" id="PF12883">
    <property type="entry name" value="DUF3828"/>
    <property type="match status" value="1"/>
</dbReference>